<gene>
    <name evidence="1" type="ORF">ACOLOM_LOCUS13146</name>
</gene>
<feature type="non-terminal residue" evidence="1">
    <location>
        <position position="1"/>
    </location>
</feature>
<name>A0ACA9QS24_9GLOM</name>
<evidence type="ECO:0000313" key="1">
    <source>
        <dbReference type="EMBL" id="CAG8759877.1"/>
    </source>
</evidence>
<dbReference type="Proteomes" id="UP000789525">
    <property type="component" value="Unassembled WGS sequence"/>
</dbReference>
<evidence type="ECO:0000313" key="2">
    <source>
        <dbReference type="Proteomes" id="UP000789525"/>
    </source>
</evidence>
<comment type="caution">
    <text evidence="1">The sequence shown here is derived from an EMBL/GenBank/DDBJ whole genome shotgun (WGS) entry which is preliminary data.</text>
</comment>
<protein>
    <submittedName>
        <fullName evidence="1">10400_t:CDS:1</fullName>
    </submittedName>
</protein>
<keyword evidence="2" id="KW-1185">Reference proteome</keyword>
<reference evidence="1" key="1">
    <citation type="submission" date="2021-06" db="EMBL/GenBank/DDBJ databases">
        <authorList>
            <person name="Kallberg Y."/>
            <person name="Tangrot J."/>
            <person name="Rosling A."/>
        </authorList>
    </citation>
    <scope>NUCLEOTIDE SEQUENCE</scope>
    <source>
        <strain evidence="1">CL356</strain>
    </source>
</reference>
<dbReference type="EMBL" id="CAJVPT010058158">
    <property type="protein sequence ID" value="CAG8759877.1"/>
    <property type="molecule type" value="Genomic_DNA"/>
</dbReference>
<sequence length="299" mass="33683">TFWQLARFRIRTALTKAQSKGETDVVVLRRFVKDAAVQMMELEACGVKVDLQYCAAARLAEKYVHSISYYFYPDSSSSWEDVPILPSDSPLFSLPLASLVTLNAYRDVITIKRTVPSLDTFRTAHRALKLFLIRRGIWGARFGYLGGFHLTLLLTRVALLLPPSATPSHLIESFIKTYAQWDWARDMVYPIPSREKEQSSSAVYKRILAKEPMVVLSIERPLSNLTYHASQNSVDSLAWSLKEAHTMLAKGKTLSEVCYVPTEGGAVSPNTDPLKELANNYKAFVRLDVHFWGGNCMKG</sequence>
<feature type="non-terminal residue" evidence="1">
    <location>
        <position position="299"/>
    </location>
</feature>
<accession>A0ACA9QS24</accession>
<organism evidence="1 2">
    <name type="scientific">Acaulospora colombiana</name>
    <dbReference type="NCBI Taxonomy" id="27376"/>
    <lineage>
        <taxon>Eukaryota</taxon>
        <taxon>Fungi</taxon>
        <taxon>Fungi incertae sedis</taxon>
        <taxon>Mucoromycota</taxon>
        <taxon>Glomeromycotina</taxon>
        <taxon>Glomeromycetes</taxon>
        <taxon>Diversisporales</taxon>
        <taxon>Acaulosporaceae</taxon>
        <taxon>Acaulospora</taxon>
    </lineage>
</organism>
<proteinExistence type="predicted"/>